<dbReference type="OMA" id="WHLEEVW"/>
<dbReference type="OrthoDB" id="10066974at2759"/>
<proteinExistence type="predicted"/>
<dbReference type="KEGG" id="spu:100889821"/>
<keyword evidence="8" id="KW-1185">Reference proteome</keyword>
<evidence type="ECO:0000256" key="4">
    <source>
        <dbReference type="ARBA" id="ARBA00023136"/>
    </source>
</evidence>
<keyword evidence="4 5" id="KW-0472">Membrane</keyword>
<dbReference type="Pfam" id="PF13903">
    <property type="entry name" value="Claudin_2"/>
    <property type="match status" value="1"/>
</dbReference>
<evidence type="ECO:0000256" key="2">
    <source>
        <dbReference type="ARBA" id="ARBA00022692"/>
    </source>
</evidence>
<dbReference type="Gene3D" id="1.20.140.150">
    <property type="match status" value="1"/>
</dbReference>
<evidence type="ECO:0000313" key="8">
    <source>
        <dbReference type="Proteomes" id="UP000007110"/>
    </source>
</evidence>
<name>A0A7M7GLC8_STRPU</name>
<feature type="transmembrane region" description="Helical" evidence="5">
    <location>
        <begin position="168"/>
        <end position="188"/>
    </location>
</feature>
<reference evidence="7" key="2">
    <citation type="submission" date="2021-01" db="UniProtKB">
        <authorList>
            <consortium name="EnsemblMetazoa"/>
        </authorList>
    </citation>
    <scope>IDENTIFICATION</scope>
</reference>
<dbReference type="AlphaFoldDB" id="A0A7M7GLC8"/>
<dbReference type="PANTHER" id="PTHR10671:SF108">
    <property type="entry name" value="CLAUDIN FAMILY PROTEIN-RELATED"/>
    <property type="match status" value="1"/>
</dbReference>
<dbReference type="Proteomes" id="UP000007110">
    <property type="component" value="Unassembled WGS sequence"/>
</dbReference>
<dbReference type="EnsemblMetazoa" id="XM_003726923">
    <property type="protein sequence ID" value="XP_003726971"/>
    <property type="gene ID" value="LOC100889821"/>
</dbReference>
<sequence length="268" mass="30550">MGKTAVLLLGLFTGLVSLTLQAISLGTEYWFEATVRNRSLIRDYYNETVLELHQIPVLPEKRGLFSYCGYHYEPNTSSTQVPSSSIDNFQGGFNPSDVVVKCVTYNFTQKPIRELPGVGYYRTLYYLDRSAAGLGCIMLGLQLCGVLTSWQAAWTVITVLFTDCGTMFMFGSFMGLTSLLLVLASYQYEINERPSVLPQFPEGYVLDYSWSFYLSWASLGLCIASGIMFLMVARQWHLEEVWHKKSLEEEKKRMPQQRYSRSKLIPSF</sequence>
<feature type="transmembrane region" description="Helical" evidence="5">
    <location>
        <begin position="208"/>
        <end position="233"/>
    </location>
</feature>
<accession>A0A7M7GLC8</accession>
<evidence type="ECO:0000256" key="3">
    <source>
        <dbReference type="ARBA" id="ARBA00022989"/>
    </source>
</evidence>
<evidence type="ECO:0000256" key="6">
    <source>
        <dbReference type="SAM" id="SignalP"/>
    </source>
</evidence>
<keyword evidence="3 5" id="KW-1133">Transmembrane helix</keyword>
<dbReference type="InterPro" id="IPR050579">
    <property type="entry name" value="PMP-22/EMP/MP20-like"/>
</dbReference>
<dbReference type="PANTHER" id="PTHR10671">
    <property type="entry name" value="EPITHELIAL MEMBRANE PROTEIN-RELATED"/>
    <property type="match status" value="1"/>
</dbReference>
<dbReference type="InParanoid" id="A0A7M7GLC8"/>
<reference evidence="8" key="1">
    <citation type="submission" date="2015-02" db="EMBL/GenBank/DDBJ databases">
        <title>Genome sequencing for Strongylocentrotus purpuratus.</title>
        <authorList>
            <person name="Murali S."/>
            <person name="Liu Y."/>
            <person name="Vee V."/>
            <person name="English A."/>
            <person name="Wang M."/>
            <person name="Skinner E."/>
            <person name="Han Y."/>
            <person name="Muzny D.M."/>
            <person name="Worley K.C."/>
            <person name="Gibbs R.A."/>
        </authorList>
    </citation>
    <scope>NUCLEOTIDE SEQUENCE</scope>
</reference>
<dbReference type="GeneID" id="100889821"/>
<dbReference type="RefSeq" id="XP_003726971.1">
    <property type="nucleotide sequence ID" value="XM_003726923.3"/>
</dbReference>
<evidence type="ECO:0000313" key="7">
    <source>
        <dbReference type="EnsemblMetazoa" id="XP_003726971"/>
    </source>
</evidence>
<evidence type="ECO:0000256" key="5">
    <source>
        <dbReference type="SAM" id="Phobius"/>
    </source>
</evidence>
<feature type="signal peptide" evidence="6">
    <location>
        <begin position="1"/>
        <end position="26"/>
    </location>
</feature>
<comment type="subcellular location">
    <subcellularLocation>
        <location evidence="1">Membrane</location>
        <topology evidence="1">Multi-pass membrane protein</topology>
    </subcellularLocation>
</comment>
<protein>
    <submittedName>
        <fullName evidence="7">Uncharacterized protein</fullName>
    </submittedName>
</protein>
<keyword evidence="2 5" id="KW-0812">Transmembrane</keyword>
<feature type="transmembrane region" description="Helical" evidence="5">
    <location>
        <begin position="131"/>
        <end position="161"/>
    </location>
</feature>
<evidence type="ECO:0000256" key="1">
    <source>
        <dbReference type="ARBA" id="ARBA00004141"/>
    </source>
</evidence>
<organism evidence="7 8">
    <name type="scientific">Strongylocentrotus purpuratus</name>
    <name type="common">Purple sea urchin</name>
    <dbReference type="NCBI Taxonomy" id="7668"/>
    <lineage>
        <taxon>Eukaryota</taxon>
        <taxon>Metazoa</taxon>
        <taxon>Echinodermata</taxon>
        <taxon>Eleutherozoa</taxon>
        <taxon>Echinozoa</taxon>
        <taxon>Echinoidea</taxon>
        <taxon>Euechinoidea</taxon>
        <taxon>Echinacea</taxon>
        <taxon>Camarodonta</taxon>
        <taxon>Echinidea</taxon>
        <taxon>Strongylocentrotidae</taxon>
        <taxon>Strongylocentrotus</taxon>
    </lineage>
</organism>
<dbReference type="InterPro" id="IPR004031">
    <property type="entry name" value="PMP22/EMP/MP20/Claudin"/>
</dbReference>
<dbReference type="FunCoup" id="A0A7M7GLC8">
    <property type="interactions" value="201"/>
</dbReference>
<dbReference type="GO" id="GO:0016020">
    <property type="term" value="C:membrane"/>
    <property type="evidence" value="ECO:0007669"/>
    <property type="project" value="UniProtKB-SubCell"/>
</dbReference>
<feature type="chain" id="PRO_5029497189" evidence="6">
    <location>
        <begin position="27"/>
        <end position="268"/>
    </location>
</feature>
<keyword evidence="6" id="KW-0732">Signal</keyword>